<name>A0ABD1TV55_9LAMI</name>
<dbReference type="PROSITE" id="PS50053">
    <property type="entry name" value="UBIQUITIN_2"/>
    <property type="match status" value="1"/>
</dbReference>
<dbReference type="Proteomes" id="UP001604277">
    <property type="component" value="Unassembled WGS sequence"/>
</dbReference>
<gene>
    <name evidence="4" type="ORF">Fot_30578</name>
</gene>
<feature type="domain" description="DOG1" evidence="3">
    <location>
        <begin position="289"/>
        <end position="503"/>
    </location>
</feature>
<dbReference type="InterPro" id="IPR039690">
    <property type="entry name" value="SNRNP25"/>
</dbReference>
<dbReference type="AlphaFoldDB" id="A0ABD1TV55"/>
<evidence type="ECO:0000259" key="2">
    <source>
        <dbReference type="PROSITE" id="PS50053"/>
    </source>
</evidence>
<feature type="domain" description="Ubiquitin-like" evidence="2">
    <location>
        <begin position="92"/>
        <end position="178"/>
    </location>
</feature>
<accession>A0ABD1TV55</accession>
<dbReference type="PROSITE" id="PS51806">
    <property type="entry name" value="DOG1"/>
    <property type="match status" value="1"/>
</dbReference>
<proteinExistence type="predicted"/>
<dbReference type="InterPro" id="IPR029071">
    <property type="entry name" value="Ubiquitin-like_domsf"/>
</dbReference>
<keyword evidence="5" id="KW-1185">Reference proteome</keyword>
<dbReference type="InterPro" id="IPR040610">
    <property type="entry name" value="SNRNP25_ubiquitin"/>
</dbReference>
<dbReference type="SUPFAM" id="SSF54236">
    <property type="entry name" value="Ubiquitin-like"/>
    <property type="match status" value="1"/>
</dbReference>
<evidence type="ECO:0000259" key="3">
    <source>
        <dbReference type="PROSITE" id="PS51806"/>
    </source>
</evidence>
<feature type="region of interest" description="Disordered" evidence="1">
    <location>
        <begin position="204"/>
        <end position="261"/>
    </location>
</feature>
<comment type="caution">
    <text evidence="4">The sequence shown here is derived from an EMBL/GenBank/DDBJ whole genome shotgun (WGS) entry which is preliminary data.</text>
</comment>
<evidence type="ECO:0000313" key="5">
    <source>
        <dbReference type="Proteomes" id="UP001604277"/>
    </source>
</evidence>
<dbReference type="Pfam" id="PF14144">
    <property type="entry name" value="DOG1"/>
    <property type="match status" value="1"/>
</dbReference>
<reference evidence="5" key="1">
    <citation type="submission" date="2024-07" db="EMBL/GenBank/DDBJ databases">
        <title>Two chromosome-level genome assemblies of Korean endemic species Abeliophyllum distichum and Forsythia ovata (Oleaceae).</title>
        <authorList>
            <person name="Jang H."/>
        </authorList>
    </citation>
    <scope>NUCLEOTIDE SEQUENCE [LARGE SCALE GENOMIC DNA]</scope>
</reference>
<dbReference type="Pfam" id="PF18036">
    <property type="entry name" value="Ubiquitin_4"/>
    <property type="match status" value="1"/>
</dbReference>
<dbReference type="Gene3D" id="3.10.20.90">
    <property type="entry name" value="Phosphatidylinositol 3-kinase Catalytic Subunit, Chain A, domain 1"/>
    <property type="match status" value="1"/>
</dbReference>
<evidence type="ECO:0000256" key="1">
    <source>
        <dbReference type="SAM" id="MobiDB-lite"/>
    </source>
</evidence>
<dbReference type="InterPro" id="IPR025422">
    <property type="entry name" value="TGA_domain"/>
</dbReference>
<sequence length="516" mass="58864">MSGKRVDYGFLHWWRGDGGSAEWREIREKVKNEEWIKTDRLRVIGQYLMVKLIPNLQNKNRFSRLIASFSLYNHNGFTLGSLSYKKLPRQLLKISILKLDGSSFSVEVSRNATVASLEFAVEEVYGILPQDEGNILWSLVWSHFCLCYEGQKLINEKACLQSYGIKDGDELHFSRHMRIDHKPTRQQSENHFVVSKQHSLGRFPSKQAINKGPEASVPINSKSGLRYGEGEGVKEEQENEEGCISTPNFQESDREEQVRNKGTTLKLKESLDGITKQLTCMTIYKRQRKKPCEEFSGEKYGLHRQEMRTRAARLQKQLKARWSIEQLIDEQLSHFQAIYDSAPTTMKDVTQLLTPKEASAHELAAASWLGDWRPTMILEFSRSLIQSSSHSAGVEQVLSQLINDVRIEEAVIDEEMAEIQATCVFHLPFSPMRVESSGPALACIQSEFKKIHLVVTKAQNLRLKALELVVKKVLSNTDAAEFLVAFARFQDSIHQFAMQYKLRKGTVSVPVKELGV</sequence>
<protein>
    <submittedName>
        <fullName evidence="4">DOG1 domain-containing protein</fullName>
    </submittedName>
</protein>
<evidence type="ECO:0000313" key="4">
    <source>
        <dbReference type="EMBL" id="KAL2516607.1"/>
    </source>
</evidence>
<dbReference type="CDD" id="cd17058">
    <property type="entry name" value="Ubl_SNRNP25"/>
    <property type="match status" value="1"/>
</dbReference>
<dbReference type="InterPro" id="IPR000626">
    <property type="entry name" value="Ubiquitin-like_dom"/>
</dbReference>
<dbReference type="EMBL" id="JBFOLJ010000008">
    <property type="protein sequence ID" value="KAL2516607.1"/>
    <property type="molecule type" value="Genomic_DNA"/>
</dbReference>
<organism evidence="4 5">
    <name type="scientific">Forsythia ovata</name>
    <dbReference type="NCBI Taxonomy" id="205694"/>
    <lineage>
        <taxon>Eukaryota</taxon>
        <taxon>Viridiplantae</taxon>
        <taxon>Streptophyta</taxon>
        <taxon>Embryophyta</taxon>
        <taxon>Tracheophyta</taxon>
        <taxon>Spermatophyta</taxon>
        <taxon>Magnoliopsida</taxon>
        <taxon>eudicotyledons</taxon>
        <taxon>Gunneridae</taxon>
        <taxon>Pentapetalae</taxon>
        <taxon>asterids</taxon>
        <taxon>lamiids</taxon>
        <taxon>Lamiales</taxon>
        <taxon>Oleaceae</taxon>
        <taxon>Forsythieae</taxon>
        <taxon>Forsythia</taxon>
    </lineage>
</organism>
<dbReference type="PANTHER" id="PTHR14942:SF9">
    <property type="entry name" value="OS02G0188500 PROTEIN"/>
    <property type="match status" value="1"/>
</dbReference>
<dbReference type="PANTHER" id="PTHR14942">
    <property type="entry name" value="U11/U12 SMALL NUCLEAR RIBONUCLEOPROTEIN 25 KDA PROTEIN"/>
    <property type="match status" value="1"/>
</dbReference>